<feature type="compositionally biased region" description="Basic and acidic residues" evidence="1">
    <location>
        <begin position="325"/>
        <end position="337"/>
    </location>
</feature>
<feature type="region of interest" description="Disordered" evidence="1">
    <location>
        <begin position="284"/>
        <end position="344"/>
    </location>
</feature>
<comment type="caution">
    <text evidence="3">The sequence shown here is derived from an EMBL/GenBank/DDBJ whole genome shotgun (WGS) entry which is preliminary data.</text>
</comment>
<dbReference type="PANTHER" id="PTHR31286:SF60">
    <property type="entry name" value="PROTEIN, PUTATIVE-RELATED"/>
    <property type="match status" value="1"/>
</dbReference>
<proteinExistence type="predicted"/>
<gene>
    <name evidence="3" type="ORF">FRX31_023242</name>
</gene>
<dbReference type="OrthoDB" id="1924068at2759"/>
<evidence type="ECO:0000313" key="4">
    <source>
        <dbReference type="Proteomes" id="UP000554482"/>
    </source>
</evidence>
<protein>
    <submittedName>
        <fullName evidence="3">Ribonuclease h domain</fullName>
    </submittedName>
</protein>
<dbReference type="InterPro" id="IPR040256">
    <property type="entry name" value="At4g02000-like"/>
</dbReference>
<dbReference type="InterPro" id="IPR025558">
    <property type="entry name" value="DUF4283"/>
</dbReference>
<accession>A0A7J6VS29</accession>
<feature type="non-terminal residue" evidence="3">
    <location>
        <position position="344"/>
    </location>
</feature>
<evidence type="ECO:0000313" key="3">
    <source>
        <dbReference type="EMBL" id="KAF5187172.1"/>
    </source>
</evidence>
<dbReference type="PANTHER" id="PTHR31286">
    <property type="entry name" value="GLYCINE-RICH CELL WALL STRUCTURAL PROTEIN 1.8-LIKE"/>
    <property type="match status" value="1"/>
</dbReference>
<dbReference type="EMBL" id="JABWDY010028338">
    <property type="protein sequence ID" value="KAF5187172.1"/>
    <property type="molecule type" value="Genomic_DNA"/>
</dbReference>
<dbReference type="Pfam" id="PF14111">
    <property type="entry name" value="DUF4283"/>
    <property type="match status" value="1"/>
</dbReference>
<dbReference type="AlphaFoldDB" id="A0A7J6VS29"/>
<name>A0A7J6VS29_THATH</name>
<feature type="domain" description="DUF4283" evidence="2">
    <location>
        <begin position="86"/>
        <end position="167"/>
    </location>
</feature>
<sequence>MANLLGLGAGRHQQFFFNGESSSRVVENMSSVAKSGVGKKVSFADKVKGDAQVEVNFNELPVPSMRGNIPSIKISQKAFERGISYCKFSLIGRLDFHNIKLEDVRRMAQSSWNPKGDWKIVPLGKGFFMIRLTCEEDFLQIWGGGPWKFGTQTLRLTKWDPEFDPDEQRSSQAMVWVKFPKLKQQFWDYEILMSMGKTLGAPIGIDKHTADREYGFFASILVEIDLAKPIPPQILVEVDGGKDFMQEVVVGKLPKFCEHCKSIGHFMSDCKVLKNIRDKEIIQAETNKEANNRRKGKKNRNKNKETEEGETTSNGKDVIEEENEGNEKSGEEAKSNEEEVIEED</sequence>
<dbReference type="Proteomes" id="UP000554482">
    <property type="component" value="Unassembled WGS sequence"/>
</dbReference>
<reference evidence="3 4" key="1">
    <citation type="submission" date="2020-06" db="EMBL/GenBank/DDBJ databases">
        <title>Transcriptomic and genomic resources for Thalictrum thalictroides and T. hernandezii: Facilitating candidate gene discovery in an emerging model plant lineage.</title>
        <authorList>
            <person name="Arias T."/>
            <person name="Riano-Pachon D.M."/>
            <person name="Di Stilio V.S."/>
        </authorList>
    </citation>
    <scope>NUCLEOTIDE SEQUENCE [LARGE SCALE GENOMIC DNA]</scope>
    <source>
        <strain evidence="4">cv. WT478/WT964</strain>
        <tissue evidence="3">Leaves</tissue>
    </source>
</reference>
<evidence type="ECO:0000259" key="2">
    <source>
        <dbReference type="Pfam" id="PF14111"/>
    </source>
</evidence>
<evidence type="ECO:0000256" key="1">
    <source>
        <dbReference type="SAM" id="MobiDB-lite"/>
    </source>
</evidence>
<keyword evidence="4" id="KW-1185">Reference proteome</keyword>
<organism evidence="3 4">
    <name type="scientific">Thalictrum thalictroides</name>
    <name type="common">Rue-anemone</name>
    <name type="synonym">Anemone thalictroides</name>
    <dbReference type="NCBI Taxonomy" id="46969"/>
    <lineage>
        <taxon>Eukaryota</taxon>
        <taxon>Viridiplantae</taxon>
        <taxon>Streptophyta</taxon>
        <taxon>Embryophyta</taxon>
        <taxon>Tracheophyta</taxon>
        <taxon>Spermatophyta</taxon>
        <taxon>Magnoliopsida</taxon>
        <taxon>Ranunculales</taxon>
        <taxon>Ranunculaceae</taxon>
        <taxon>Thalictroideae</taxon>
        <taxon>Thalictrum</taxon>
    </lineage>
</organism>